<dbReference type="GO" id="GO:0003697">
    <property type="term" value="F:single-stranded DNA binding"/>
    <property type="evidence" value="ECO:0007669"/>
    <property type="project" value="TreeGrafter"/>
</dbReference>
<dbReference type="GO" id="GO:0000014">
    <property type="term" value="F:single-stranded DNA endodeoxyribonuclease activity"/>
    <property type="evidence" value="ECO:0007669"/>
    <property type="project" value="TreeGrafter"/>
</dbReference>
<dbReference type="GO" id="GO:0015074">
    <property type="term" value="P:DNA integration"/>
    <property type="evidence" value="ECO:0007669"/>
    <property type="project" value="TreeGrafter"/>
</dbReference>
<dbReference type="GO" id="GO:0000729">
    <property type="term" value="P:DNA double-strand break processing"/>
    <property type="evidence" value="ECO:0007669"/>
    <property type="project" value="TreeGrafter"/>
</dbReference>
<dbReference type="GO" id="GO:0042800">
    <property type="term" value="F:histone H3K4 methyltransferase activity"/>
    <property type="evidence" value="ECO:0007669"/>
    <property type="project" value="TreeGrafter"/>
</dbReference>
<dbReference type="GO" id="GO:0000793">
    <property type="term" value="C:condensed chromosome"/>
    <property type="evidence" value="ECO:0007669"/>
    <property type="project" value="TreeGrafter"/>
</dbReference>
<gene>
    <name evidence="2" type="ORF">GPM918_LOCUS35065</name>
    <name evidence="3" type="ORF">SRO942_LOCUS35779</name>
</gene>
<feature type="domain" description="Mos1 transposase HTH" evidence="1">
    <location>
        <begin position="5"/>
        <end position="54"/>
    </location>
</feature>
<dbReference type="GO" id="GO:0044547">
    <property type="term" value="F:DNA topoisomerase binding"/>
    <property type="evidence" value="ECO:0007669"/>
    <property type="project" value="TreeGrafter"/>
</dbReference>
<dbReference type="PANTHER" id="PTHR46060">
    <property type="entry name" value="MARINER MOS1 TRANSPOSASE-LIKE PROTEIN"/>
    <property type="match status" value="1"/>
</dbReference>
<dbReference type="GO" id="GO:0003690">
    <property type="term" value="F:double-stranded DNA binding"/>
    <property type="evidence" value="ECO:0007669"/>
    <property type="project" value="TreeGrafter"/>
</dbReference>
<dbReference type="AlphaFoldDB" id="A0A815QBV8"/>
<reference evidence="2" key="1">
    <citation type="submission" date="2021-02" db="EMBL/GenBank/DDBJ databases">
        <authorList>
            <person name="Nowell W R."/>
        </authorList>
    </citation>
    <scope>NUCLEOTIDE SEQUENCE</scope>
</reference>
<dbReference type="GO" id="GO:0035861">
    <property type="term" value="C:site of double-strand break"/>
    <property type="evidence" value="ECO:0007669"/>
    <property type="project" value="TreeGrafter"/>
</dbReference>
<sequence>MKVSPRELRVLLLHEFRLGRKATEATSNIYGTTGKDVPSIRTAQRWFNRFKNGNFELDDLPRPGRPLETPCYPDSATQDGKGGHIQMNGSPAALTGAGTCNNPGEWKGPRTWGNPFPTYYTVKYCPGDNSWRITYSLYFKHDATHMSDWEWVSVVWWQDSGTDNWYRGYLLQSYHKGQKAERWGDIQNTFAGRNNLDDNNKNEDHPKVFVGAFKHAMFTTKKTSVNVLGAPADEFRSDDWRLFPWDDVMQDGLDIPGKYLDKHIRSHLDTVTLIFIAAHWNWGVAWSSPANIYGDICHRWN</sequence>
<organism evidence="2 4">
    <name type="scientific">Didymodactylos carnosus</name>
    <dbReference type="NCBI Taxonomy" id="1234261"/>
    <lineage>
        <taxon>Eukaryota</taxon>
        <taxon>Metazoa</taxon>
        <taxon>Spiralia</taxon>
        <taxon>Gnathifera</taxon>
        <taxon>Rotifera</taxon>
        <taxon>Eurotatoria</taxon>
        <taxon>Bdelloidea</taxon>
        <taxon>Philodinida</taxon>
        <taxon>Philodinidae</taxon>
        <taxon>Didymodactylos</taxon>
    </lineage>
</organism>
<dbReference type="InterPro" id="IPR041426">
    <property type="entry name" value="Mos1_HTH"/>
</dbReference>
<dbReference type="Gene3D" id="1.10.10.1450">
    <property type="match status" value="1"/>
</dbReference>
<dbReference type="EMBL" id="CAJOBC010085429">
    <property type="protein sequence ID" value="CAF4330964.1"/>
    <property type="molecule type" value="Genomic_DNA"/>
</dbReference>
<protein>
    <recommendedName>
        <fullName evidence="1">Mos1 transposase HTH domain-containing protein</fullName>
    </recommendedName>
</protein>
<dbReference type="GO" id="GO:0005634">
    <property type="term" value="C:nucleus"/>
    <property type="evidence" value="ECO:0007669"/>
    <property type="project" value="TreeGrafter"/>
</dbReference>
<dbReference type="Proteomes" id="UP000681722">
    <property type="component" value="Unassembled WGS sequence"/>
</dbReference>
<dbReference type="Proteomes" id="UP000663829">
    <property type="component" value="Unassembled WGS sequence"/>
</dbReference>
<evidence type="ECO:0000259" key="1">
    <source>
        <dbReference type="Pfam" id="PF17906"/>
    </source>
</evidence>
<evidence type="ECO:0000313" key="3">
    <source>
        <dbReference type="EMBL" id="CAF4330964.1"/>
    </source>
</evidence>
<accession>A0A815QBV8</accession>
<dbReference type="GO" id="GO:0044774">
    <property type="term" value="P:mitotic DNA integrity checkpoint signaling"/>
    <property type="evidence" value="ECO:0007669"/>
    <property type="project" value="TreeGrafter"/>
</dbReference>
<dbReference type="GO" id="GO:0006303">
    <property type="term" value="P:double-strand break repair via nonhomologous end joining"/>
    <property type="evidence" value="ECO:0007669"/>
    <property type="project" value="TreeGrafter"/>
</dbReference>
<dbReference type="OrthoDB" id="8056713at2759"/>
<dbReference type="GO" id="GO:0031297">
    <property type="term" value="P:replication fork processing"/>
    <property type="evidence" value="ECO:0007669"/>
    <property type="project" value="TreeGrafter"/>
</dbReference>
<evidence type="ECO:0000313" key="4">
    <source>
        <dbReference type="Proteomes" id="UP000663829"/>
    </source>
</evidence>
<dbReference type="EMBL" id="CAJNOQ010019971">
    <property type="protein sequence ID" value="CAF1460595.1"/>
    <property type="molecule type" value="Genomic_DNA"/>
</dbReference>
<dbReference type="InterPro" id="IPR052709">
    <property type="entry name" value="Transposase-MT_Hybrid"/>
</dbReference>
<comment type="caution">
    <text evidence="2">The sequence shown here is derived from an EMBL/GenBank/DDBJ whole genome shotgun (WGS) entry which is preliminary data.</text>
</comment>
<dbReference type="GO" id="GO:0046975">
    <property type="term" value="F:histone H3K36 methyltransferase activity"/>
    <property type="evidence" value="ECO:0007669"/>
    <property type="project" value="TreeGrafter"/>
</dbReference>
<proteinExistence type="predicted"/>
<name>A0A815QBV8_9BILA</name>
<evidence type="ECO:0000313" key="2">
    <source>
        <dbReference type="EMBL" id="CAF1460595.1"/>
    </source>
</evidence>
<dbReference type="PANTHER" id="PTHR46060:SF2">
    <property type="entry name" value="HISTONE-LYSINE N-METHYLTRANSFERASE SETMAR"/>
    <property type="match status" value="1"/>
</dbReference>
<dbReference type="Pfam" id="PF17906">
    <property type="entry name" value="HTH_48"/>
    <property type="match status" value="1"/>
</dbReference>
<keyword evidence="4" id="KW-1185">Reference proteome</keyword>